<dbReference type="Proteomes" id="UP000283458">
    <property type="component" value="Unassembled WGS sequence"/>
</dbReference>
<evidence type="ECO:0000259" key="5">
    <source>
        <dbReference type="PROSITE" id="PS50931"/>
    </source>
</evidence>
<gene>
    <name evidence="6" type="ORF">D3877_27900</name>
</gene>
<dbReference type="InterPro" id="IPR000847">
    <property type="entry name" value="LysR_HTH_N"/>
</dbReference>
<dbReference type="AlphaFoldDB" id="A0A418VN23"/>
<reference evidence="6 7" key="1">
    <citation type="submission" date="2018-09" db="EMBL/GenBank/DDBJ databases">
        <authorList>
            <person name="Zhu H."/>
        </authorList>
    </citation>
    <scope>NUCLEOTIDE SEQUENCE [LARGE SCALE GENOMIC DNA]</scope>
    <source>
        <strain evidence="6 7">K2W22B-5</strain>
    </source>
</reference>
<organism evidence="6 7">
    <name type="scientific">Azospirillum cavernae</name>
    <dbReference type="NCBI Taxonomy" id="2320860"/>
    <lineage>
        <taxon>Bacteria</taxon>
        <taxon>Pseudomonadati</taxon>
        <taxon>Pseudomonadota</taxon>
        <taxon>Alphaproteobacteria</taxon>
        <taxon>Rhodospirillales</taxon>
        <taxon>Azospirillaceae</taxon>
        <taxon>Azospirillum</taxon>
    </lineage>
</organism>
<evidence type="ECO:0000313" key="7">
    <source>
        <dbReference type="Proteomes" id="UP000283458"/>
    </source>
</evidence>
<evidence type="ECO:0000313" key="6">
    <source>
        <dbReference type="EMBL" id="RJF77580.1"/>
    </source>
</evidence>
<dbReference type="InterPro" id="IPR058163">
    <property type="entry name" value="LysR-type_TF_proteobact-type"/>
</dbReference>
<dbReference type="Gene3D" id="3.40.190.290">
    <property type="match status" value="1"/>
</dbReference>
<dbReference type="PROSITE" id="PS50931">
    <property type="entry name" value="HTH_LYSR"/>
    <property type="match status" value="1"/>
</dbReference>
<dbReference type="Pfam" id="PF03466">
    <property type="entry name" value="LysR_substrate"/>
    <property type="match status" value="1"/>
</dbReference>
<keyword evidence="3" id="KW-0238">DNA-binding</keyword>
<dbReference type="OrthoDB" id="9812435at2"/>
<dbReference type="SUPFAM" id="SSF46785">
    <property type="entry name" value="Winged helix' DNA-binding domain"/>
    <property type="match status" value="1"/>
</dbReference>
<accession>A0A418VN23</accession>
<evidence type="ECO:0000256" key="4">
    <source>
        <dbReference type="ARBA" id="ARBA00023163"/>
    </source>
</evidence>
<keyword evidence="2" id="KW-0805">Transcription regulation</keyword>
<dbReference type="Pfam" id="PF00126">
    <property type="entry name" value="HTH_1"/>
    <property type="match status" value="1"/>
</dbReference>
<dbReference type="FunFam" id="1.10.10.10:FF:000001">
    <property type="entry name" value="LysR family transcriptional regulator"/>
    <property type="match status" value="1"/>
</dbReference>
<dbReference type="GO" id="GO:0006351">
    <property type="term" value="P:DNA-templated transcription"/>
    <property type="evidence" value="ECO:0007669"/>
    <property type="project" value="TreeGrafter"/>
</dbReference>
<evidence type="ECO:0000256" key="2">
    <source>
        <dbReference type="ARBA" id="ARBA00023015"/>
    </source>
</evidence>
<dbReference type="Gene3D" id="1.10.10.10">
    <property type="entry name" value="Winged helix-like DNA-binding domain superfamily/Winged helix DNA-binding domain"/>
    <property type="match status" value="1"/>
</dbReference>
<comment type="similarity">
    <text evidence="1">Belongs to the LysR transcriptional regulatory family.</text>
</comment>
<evidence type="ECO:0000256" key="1">
    <source>
        <dbReference type="ARBA" id="ARBA00009437"/>
    </source>
</evidence>
<dbReference type="CDD" id="cd08471">
    <property type="entry name" value="PBP2_CrgA_like_2"/>
    <property type="match status" value="1"/>
</dbReference>
<dbReference type="SUPFAM" id="SSF53850">
    <property type="entry name" value="Periplasmic binding protein-like II"/>
    <property type="match status" value="1"/>
</dbReference>
<dbReference type="GO" id="GO:0043565">
    <property type="term" value="F:sequence-specific DNA binding"/>
    <property type="evidence" value="ECO:0007669"/>
    <property type="project" value="TreeGrafter"/>
</dbReference>
<evidence type="ECO:0000256" key="3">
    <source>
        <dbReference type="ARBA" id="ARBA00023125"/>
    </source>
</evidence>
<comment type="caution">
    <text evidence="6">The sequence shown here is derived from an EMBL/GenBank/DDBJ whole genome shotgun (WGS) entry which is preliminary data.</text>
</comment>
<name>A0A418VN23_9PROT</name>
<dbReference type="InterPro" id="IPR036390">
    <property type="entry name" value="WH_DNA-bd_sf"/>
</dbReference>
<keyword evidence="4" id="KW-0804">Transcription</keyword>
<dbReference type="GO" id="GO:0003700">
    <property type="term" value="F:DNA-binding transcription factor activity"/>
    <property type="evidence" value="ECO:0007669"/>
    <property type="project" value="InterPro"/>
</dbReference>
<proteinExistence type="inferred from homology"/>
<dbReference type="PANTHER" id="PTHR30537">
    <property type="entry name" value="HTH-TYPE TRANSCRIPTIONAL REGULATOR"/>
    <property type="match status" value="1"/>
</dbReference>
<dbReference type="InterPro" id="IPR005119">
    <property type="entry name" value="LysR_subst-bd"/>
</dbReference>
<dbReference type="InterPro" id="IPR036388">
    <property type="entry name" value="WH-like_DNA-bd_sf"/>
</dbReference>
<feature type="domain" description="HTH lysR-type" evidence="5">
    <location>
        <begin position="1"/>
        <end position="59"/>
    </location>
</feature>
<keyword evidence="7" id="KW-1185">Reference proteome</keyword>
<sequence length="299" mass="32465">MDRLDELALFVAILDVGSLAGAAKRLGRSAAAVTRGLGGLEERLGVRLIERTTRNLAPTEAGRRLAEQARRLLADYDEALIVAGAEQPLRGRLRVTAPVMFGRKHVTPLVIGFMRAYPDIRVELALSDGNLDLIDEELDVAIRIGPLGDSALVARRVGQVTRMLVASPDYLAAHGAPDTPEDLSRHAIIFNAPRRGPPEWRFTLDGRERVVRLTPRLIVSHVESALLAARDGQGITRPLSYQAADDLASGALVRLLPDAEPPPLPVHVVVPTARLMPGRVRAFVDHAVDHLKKLDALRG</sequence>
<dbReference type="RefSeq" id="WP_119834025.1">
    <property type="nucleotide sequence ID" value="NZ_QYUL01000005.1"/>
</dbReference>
<dbReference type="EMBL" id="QYUL01000005">
    <property type="protein sequence ID" value="RJF77580.1"/>
    <property type="molecule type" value="Genomic_DNA"/>
</dbReference>
<protein>
    <submittedName>
        <fullName evidence="6">LysR family transcriptional regulator</fullName>
    </submittedName>
</protein>
<dbReference type="PANTHER" id="PTHR30537:SF5">
    <property type="entry name" value="HTH-TYPE TRANSCRIPTIONAL ACTIVATOR TTDR-RELATED"/>
    <property type="match status" value="1"/>
</dbReference>